<dbReference type="SMART" id="SM00220">
    <property type="entry name" value="S_TKc"/>
    <property type="match status" value="1"/>
</dbReference>
<keyword evidence="5" id="KW-1185">Reference proteome</keyword>
<protein>
    <recommendedName>
        <fullName evidence="3">Protein kinase domain-containing protein</fullName>
    </recommendedName>
</protein>
<dbReference type="CDD" id="cd05117">
    <property type="entry name" value="STKc_CAMK"/>
    <property type="match status" value="1"/>
</dbReference>
<dbReference type="PROSITE" id="PS50011">
    <property type="entry name" value="PROTEIN_KINASE_DOM"/>
    <property type="match status" value="1"/>
</dbReference>
<feature type="domain" description="Protein kinase" evidence="3">
    <location>
        <begin position="1"/>
        <end position="226"/>
    </location>
</feature>
<dbReference type="OrthoDB" id="40902at2759"/>
<dbReference type="Gene3D" id="3.30.200.20">
    <property type="entry name" value="Phosphorylase Kinase, domain 1"/>
    <property type="match status" value="1"/>
</dbReference>
<sequence length="286" mass="32586">MSGREHMVKNEIVVLRRLSEGHRNILTLVDYFETSTDLYLITDLARGGELFDRIYSKGAYYESDAIEIVTQVCLGVAYLHAHGIVHRDIKPENLLFRAPDDHSELLIADFGLSRIIDEEKLNMLMTTCGTPSYMSPEMFNKTGHGKPVDVWAIGVITYFLLCGYNPFDRDTSAEEMQAVLTGDYAFESEEDWKDVSMHARDFINQCLKMKPEERMTAHRALQHPFLTRSLPEGETDLLPRVMSNLNLRRRKSSAGSISDQRVQALRQLKEKGCMDGAFSKTPEEVD</sequence>
<dbReference type="InterPro" id="IPR011009">
    <property type="entry name" value="Kinase-like_dom_sf"/>
</dbReference>
<dbReference type="InterPro" id="IPR008271">
    <property type="entry name" value="Ser/Thr_kinase_AS"/>
</dbReference>
<dbReference type="PANTHER" id="PTHR24347">
    <property type="entry name" value="SERINE/THREONINE-PROTEIN KINASE"/>
    <property type="match status" value="1"/>
</dbReference>
<evidence type="ECO:0000256" key="1">
    <source>
        <dbReference type="ARBA" id="ARBA00022741"/>
    </source>
</evidence>
<evidence type="ECO:0000313" key="5">
    <source>
        <dbReference type="Proteomes" id="UP000761534"/>
    </source>
</evidence>
<dbReference type="EMBL" id="SWFS01000432">
    <property type="protein sequence ID" value="KAA8904248.1"/>
    <property type="molecule type" value="Genomic_DNA"/>
</dbReference>
<dbReference type="PROSITE" id="PS00108">
    <property type="entry name" value="PROTEIN_KINASE_ST"/>
    <property type="match status" value="1"/>
</dbReference>
<reference evidence="4" key="1">
    <citation type="journal article" date="2019" name="G3 (Bethesda)">
        <title>Genome Assemblies of Two Rare Opportunistic Yeast Pathogens: Diutina rugosa (syn. Candida rugosa) and Trichomonascus ciferrii (syn. Candida ciferrii).</title>
        <authorList>
            <person name="Mixao V."/>
            <person name="Saus E."/>
            <person name="Hansen A.P."/>
            <person name="Lass-Florl C."/>
            <person name="Gabaldon T."/>
        </authorList>
    </citation>
    <scope>NUCLEOTIDE SEQUENCE</scope>
    <source>
        <strain evidence="4">CBS 4856</strain>
    </source>
</reference>
<evidence type="ECO:0000259" key="3">
    <source>
        <dbReference type="PROSITE" id="PS50011"/>
    </source>
</evidence>
<proteinExistence type="predicted"/>
<dbReference type="VEuPathDB" id="FungiDB:TRICI_005558"/>
<dbReference type="Pfam" id="PF00069">
    <property type="entry name" value="Pkinase"/>
    <property type="match status" value="1"/>
</dbReference>
<dbReference type="SUPFAM" id="SSF56112">
    <property type="entry name" value="Protein kinase-like (PK-like)"/>
    <property type="match status" value="1"/>
</dbReference>
<dbReference type="FunFam" id="1.10.510.10:FF:000571">
    <property type="entry name" value="Maternal embryonic leucine zipper kinase"/>
    <property type="match status" value="1"/>
</dbReference>
<name>A0A642UYJ7_9ASCO</name>
<comment type="caution">
    <text evidence="4">The sequence shown here is derived from an EMBL/GenBank/DDBJ whole genome shotgun (WGS) entry which is preliminary data.</text>
</comment>
<keyword evidence="2" id="KW-0067">ATP-binding</keyword>
<keyword evidence="1" id="KW-0547">Nucleotide-binding</keyword>
<organism evidence="4 5">
    <name type="scientific">Trichomonascus ciferrii</name>
    <dbReference type="NCBI Taxonomy" id="44093"/>
    <lineage>
        <taxon>Eukaryota</taxon>
        <taxon>Fungi</taxon>
        <taxon>Dikarya</taxon>
        <taxon>Ascomycota</taxon>
        <taxon>Saccharomycotina</taxon>
        <taxon>Dipodascomycetes</taxon>
        <taxon>Dipodascales</taxon>
        <taxon>Trichomonascaceae</taxon>
        <taxon>Trichomonascus</taxon>
        <taxon>Trichomonascus ciferrii complex</taxon>
    </lineage>
</organism>
<gene>
    <name evidence="4" type="ORF">TRICI_005558</name>
</gene>
<dbReference type="Gene3D" id="1.10.510.10">
    <property type="entry name" value="Transferase(Phosphotransferase) domain 1"/>
    <property type="match status" value="1"/>
</dbReference>
<dbReference type="GO" id="GO:0004672">
    <property type="term" value="F:protein kinase activity"/>
    <property type="evidence" value="ECO:0007669"/>
    <property type="project" value="InterPro"/>
</dbReference>
<evidence type="ECO:0000313" key="4">
    <source>
        <dbReference type="EMBL" id="KAA8904248.1"/>
    </source>
</evidence>
<dbReference type="Proteomes" id="UP000761534">
    <property type="component" value="Unassembled WGS sequence"/>
</dbReference>
<dbReference type="AlphaFoldDB" id="A0A642UYJ7"/>
<dbReference type="InterPro" id="IPR000719">
    <property type="entry name" value="Prot_kinase_dom"/>
</dbReference>
<dbReference type="GO" id="GO:0005524">
    <property type="term" value="F:ATP binding"/>
    <property type="evidence" value="ECO:0007669"/>
    <property type="project" value="UniProtKB-KW"/>
</dbReference>
<evidence type="ECO:0000256" key="2">
    <source>
        <dbReference type="ARBA" id="ARBA00022840"/>
    </source>
</evidence>
<accession>A0A642UYJ7</accession>